<reference evidence="3 4" key="1">
    <citation type="journal article" date="2016" name="Nat. Commun.">
        <title>Thousands of microbial genomes shed light on interconnected biogeochemical processes in an aquifer system.</title>
        <authorList>
            <person name="Anantharaman K."/>
            <person name="Brown C.T."/>
            <person name="Hug L.A."/>
            <person name="Sharon I."/>
            <person name="Castelle C.J."/>
            <person name="Probst A.J."/>
            <person name="Thomas B.C."/>
            <person name="Singh A."/>
            <person name="Wilkins M.J."/>
            <person name="Karaoz U."/>
            <person name="Brodie E.L."/>
            <person name="Williams K.H."/>
            <person name="Hubbard S.S."/>
            <person name="Banfield J.F."/>
        </authorList>
    </citation>
    <scope>NUCLEOTIDE SEQUENCE [LARGE SCALE GENOMIC DNA]</scope>
</reference>
<gene>
    <name evidence="3" type="ORF">A2645_01705</name>
</gene>
<organism evidence="3 4">
    <name type="scientific">Candidatus Nomurabacteria bacterium RIFCSPHIGHO2_01_FULL_39_9</name>
    <dbReference type="NCBI Taxonomy" id="1801735"/>
    <lineage>
        <taxon>Bacteria</taxon>
        <taxon>Candidatus Nomuraibacteriota</taxon>
    </lineage>
</organism>
<feature type="region of interest" description="Disordered" evidence="1">
    <location>
        <begin position="451"/>
        <end position="473"/>
    </location>
</feature>
<comment type="caution">
    <text evidence="3">The sequence shown here is derived from an EMBL/GenBank/DDBJ whole genome shotgun (WGS) entry which is preliminary data.</text>
</comment>
<evidence type="ECO:0008006" key="5">
    <source>
        <dbReference type="Google" id="ProtNLM"/>
    </source>
</evidence>
<evidence type="ECO:0000256" key="2">
    <source>
        <dbReference type="SAM" id="SignalP"/>
    </source>
</evidence>
<sequence length="628" mass="63919">MKANFIKAAKIIIVSLILLAGLSYAAPLGTPPSGGKAPPLNRSTFPQMTGGTLALGATYPFSTSALRVQGKIIAKNVLVYTNAVVYAVVYPKLAINTNISSLMSSLEANTYLLSTALSSANNPGVTYPARLCAEVVSGVGTGNIIICPAPYDSLGFANVTVTLSAVPPSAGAQNAAELTWTITGSPDSCTASGGWSGSKAEANGTHDEVVINLPDGNTTFTITCSKTDFADVAASTTVTVALPLDVSLSVSDNDILTTESTTFSWATTGSPDSCTGSYVPNYSGNPWYGAKNKNGDISPPYTGSSLKNGQTTQTAQKTYTITCYKAGATPSSASVDVTVSTAPVISFSFSPASPISTSNSTILTWAITGGTPDDCTASGDWSGSKSISGGTQTLSGLSAGTKTYTLSCTKNGNTVSNTATLEVVPPAMTVTLSASPTEILTTESTTLTWTTTGNPTSCNATTSSTGTGISNADTPATNDDYPWNFGNKLDTAFYPGGNQTLSGLTLGTKTYTITCLKSGYANVTATTTVNVVPFKVLLSASPNPATAGGSATITWSTPGSQQPDFCTTNGSTKAGGGSVPFWTGPKNPGSHSSPASSLSISDSPYTLKLTCSKTGGYSTTTTTTLEVQ</sequence>
<dbReference type="EMBL" id="MFTL01000028">
    <property type="protein sequence ID" value="OGI61150.1"/>
    <property type="molecule type" value="Genomic_DNA"/>
</dbReference>
<feature type="signal peptide" evidence="2">
    <location>
        <begin position="1"/>
        <end position="25"/>
    </location>
</feature>
<feature type="chain" id="PRO_5009225710" description="Ig-like domain-containing protein" evidence="2">
    <location>
        <begin position="26"/>
        <end position="628"/>
    </location>
</feature>
<accession>A0A1F6UUT1</accession>
<protein>
    <recommendedName>
        <fullName evidence="5">Ig-like domain-containing protein</fullName>
    </recommendedName>
</protein>
<evidence type="ECO:0000313" key="3">
    <source>
        <dbReference type="EMBL" id="OGI61150.1"/>
    </source>
</evidence>
<keyword evidence="2" id="KW-0732">Signal</keyword>
<dbReference type="AlphaFoldDB" id="A0A1F6UUT1"/>
<dbReference type="Proteomes" id="UP000182253">
    <property type="component" value="Unassembled WGS sequence"/>
</dbReference>
<proteinExistence type="predicted"/>
<dbReference type="STRING" id="1801735.A2645_01705"/>
<evidence type="ECO:0000256" key="1">
    <source>
        <dbReference type="SAM" id="MobiDB-lite"/>
    </source>
</evidence>
<feature type="compositionally biased region" description="Polar residues" evidence="1">
    <location>
        <begin position="457"/>
        <end position="473"/>
    </location>
</feature>
<feature type="region of interest" description="Disordered" evidence="1">
    <location>
        <begin position="577"/>
        <end position="599"/>
    </location>
</feature>
<name>A0A1F6UUT1_9BACT</name>
<evidence type="ECO:0000313" key="4">
    <source>
        <dbReference type="Proteomes" id="UP000182253"/>
    </source>
</evidence>
<feature type="compositionally biased region" description="Low complexity" evidence="1">
    <location>
        <begin position="590"/>
        <end position="599"/>
    </location>
</feature>